<protein>
    <submittedName>
        <fullName evidence="1">DUF2840 domain-containing protein</fullName>
    </submittedName>
</protein>
<name>A0A482UDQ4_9PSED</name>
<evidence type="ECO:0000313" key="1">
    <source>
        <dbReference type="EMBL" id="RYJ61124.1"/>
    </source>
</evidence>
<accession>A0A482UDQ4</accession>
<gene>
    <name evidence="1" type="ORF">EJA06_017745</name>
</gene>
<proteinExistence type="predicted"/>
<evidence type="ECO:0000313" key="2">
    <source>
        <dbReference type="Proteomes" id="UP000282800"/>
    </source>
</evidence>
<sequence length="177" mass="19570">MTVQTITATPATNSVFAMCCGQSDAAPLTRVSLIHVPQRVQVYLRFGDPVRITRLDPMRHIAVFLPGAIFCRVRWQANEYGTVSWQLTVMQGCTQREAVQRIAGVVPGARLLLHAIGKPAVRTVLPLIDAIEAQGIDPTTVSPAYWRMLNNRLAARLAMPVYSAERHGAWLARRGLQ</sequence>
<reference evidence="1 2" key="1">
    <citation type="submission" date="2019-01" db="EMBL/GenBank/DDBJ databases">
        <title>High-quality draft genome of. Pseudomonas songnenensis str. L103, a full-fledged denitrifier isolated from 100 meters deep aquifer in a heavily nitrogen fertilized agricultural area.</title>
        <authorList>
            <person name="Liu M."/>
            <person name="Liu B."/>
        </authorList>
    </citation>
    <scope>NUCLEOTIDE SEQUENCE [LARGE SCALE GENOMIC DNA]</scope>
    <source>
        <strain evidence="1 2">L103</strain>
    </source>
</reference>
<organism evidence="1 2">
    <name type="scientific">Pseudomonas songnenensis</name>
    <dbReference type="NCBI Taxonomy" id="1176259"/>
    <lineage>
        <taxon>Bacteria</taxon>
        <taxon>Pseudomonadati</taxon>
        <taxon>Pseudomonadota</taxon>
        <taxon>Gammaproteobacteria</taxon>
        <taxon>Pseudomonadales</taxon>
        <taxon>Pseudomonadaceae</taxon>
        <taxon>Pseudomonas</taxon>
    </lineage>
</organism>
<dbReference type="EMBL" id="RWYU02000007">
    <property type="protein sequence ID" value="RYJ61124.1"/>
    <property type="molecule type" value="Genomic_DNA"/>
</dbReference>
<dbReference type="AlphaFoldDB" id="A0A482UDQ4"/>
<dbReference type="Proteomes" id="UP000282800">
    <property type="component" value="Unassembled WGS sequence"/>
</dbReference>
<dbReference type="OrthoDB" id="9810432at2"/>
<dbReference type="Pfam" id="PF11000">
    <property type="entry name" value="DUF2840"/>
    <property type="match status" value="1"/>
</dbReference>
<dbReference type="RefSeq" id="WP_126190215.1">
    <property type="nucleotide sequence ID" value="NZ_RWYU02000007.1"/>
</dbReference>
<dbReference type="InterPro" id="IPR021263">
    <property type="entry name" value="DUF2840"/>
</dbReference>
<comment type="caution">
    <text evidence="1">The sequence shown here is derived from an EMBL/GenBank/DDBJ whole genome shotgun (WGS) entry which is preliminary data.</text>
</comment>